<dbReference type="Proteomes" id="UP000095287">
    <property type="component" value="Unplaced"/>
</dbReference>
<keyword evidence="10" id="KW-1185">Reference proteome</keyword>
<evidence type="ECO:0000313" key="10">
    <source>
        <dbReference type="Proteomes" id="UP000095287"/>
    </source>
</evidence>
<dbReference type="WBParaSite" id="L893_g32008.t1">
    <property type="protein sequence ID" value="L893_g32008.t1"/>
    <property type="gene ID" value="L893_g32008"/>
</dbReference>
<name>A0A1I8A1T7_9BILA</name>
<comment type="similarity">
    <text evidence="2 8">Belongs to the HEATR1/UTP10 family.</text>
</comment>
<evidence type="ECO:0000256" key="4">
    <source>
        <dbReference type="ARBA" id="ARBA00022552"/>
    </source>
</evidence>
<evidence type="ECO:0000256" key="3">
    <source>
        <dbReference type="ARBA" id="ARBA00022517"/>
    </source>
</evidence>
<evidence type="ECO:0000256" key="6">
    <source>
        <dbReference type="ARBA" id="ARBA00023274"/>
    </source>
</evidence>
<dbReference type="GO" id="GO:0045943">
    <property type="term" value="P:positive regulation of transcription by RNA polymerase I"/>
    <property type="evidence" value="ECO:0007669"/>
    <property type="project" value="TreeGrafter"/>
</dbReference>
<feature type="repeat" description="HEAT" evidence="7">
    <location>
        <begin position="324"/>
        <end position="361"/>
    </location>
</feature>
<dbReference type="InterPro" id="IPR021133">
    <property type="entry name" value="HEAT_type_2"/>
</dbReference>
<evidence type="ECO:0000259" key="9">
    <source>
        <dbReference type="SMART" id="SM01036"/>
    </source>
</evidence>
<evidence type="ECO:0000256" key="7">
    <source>
        <dbReference type="PROSITE-ProRule" id="PRU00103"/>
    </source>
</evidence>
<dbReference type="GO" id="GO:0032040">
    <property type="term" value="C:small-subunit processome"/>
    <property type="evidence" value="ECO:0007669"/>
    <property type="project" value="TreeGrafter"/>
</dbReference>
<protein>
    <recommendedName>
        <fullName evidence="8">HEAT repeat-containing protein 1</fullName>
    </recommendedName>
</protein>
<keyword evidence="5 8" id="KW-0539">Nucleus</keyword>
<dbReference type="SMART" id="SM01036">
    <property type="entry name" value="BP28CT"/>
    <property type="match status" value="1"/>
</dbReference>
<evidence type="ECO:0000256" key="2">
    <source>
        <dbReference type="ARBA" id="ARBA00010559"/>
    </source>
</evidence>
<keyword evidence="3 8" id="KW-0690">Ribosome biogenesis</keyword>
<dbReference type="GO" id="GO:0034455">
    <property type="term" value="C:t-UTP complex"/>
    <property type="evidence" value="ECO:0007669"/>
    <property type="project" value="TreeGrafter"/>
</dbReference>
<dbReference type="GO" id="GO:0000462">
    <property type="term" value="P:maturation of SSU-rRNA from tricistronic rRNA transcript (SSU-rRNA, 5.8S rRNA, LSU-rRNA)"/>
    <property type="evidence" value="ECO:0007669"/>
    <property type="project" value="TreeGrafter"/>
</dbReference>
<dbReference type="InterPro" id="IPR012954">
    <property type="entry name" value="BP28_C_dom"/>
</dbReference>
<feature type="domain" description="BP28 C-terminal" evidence="9">
    <location>
        <begin position="66"/>
        <end position="231"/>
    </location>
</feature>
<dbReference type="Pfam" id="PF08146">
    <property type="entry name" value="BP28CT"/>
    <property type="match status" value="1"/>
</dbReference>
<keyword evidence="4 8" id="KW-0698">rRNA processing</keyword>
<dbReference type="Gene3D" id="1.25.10.10">
    <property type="entry name" value="Leucine-rich Repeat Variant"/>
    <property type="match status" value="1"/>
</dbReference>
<dbReference type="SUPFAM" id="SSF48371">
    <property type="entry name" value="ARM repeat"/>
    <property type="match status" value="1"/>
</dbReference>
<dbReference type="GO" id="GO:0030686">
    <property type="term" value="C:90S preribosome"/>
    <property type="evidence" value="ECO:0007669"/>
    <property type="project" value="TreeGrafter"/>
</dbReference>
<evidence type="ECO:0000256" key="1">
    <source>
        <dbReference type="ARBA" id="ARBA00004604"/>
    </source>
</evidence>
<dbReference type="AlphaFoldDB" id="A0A1I8A1T7"/>
<comment type="function">
    <text evidence="8">Involved in nucleolar processing of pre-18S ribosomal RNA.</text>
</comment>
<dbReference type="PROSITE" id="PS50077">
    <property type="entry name" value="HEAT_REPEAT"/>
    <property type="match status" value="1"/>
</dbReference>
<evidence type="ECO:0000256" key="5">
    <source>
        <dbReference type="ARBA" id="ARBA00023242"/>
    </source>
</evidence>
<organism evidence="10 11">
    <name type="scientific">Steinernema glaseri</name>
    <dbReference type="NCBI Taxonomy" id="37863"/>
    <lineage>
        <taxon>Eukaryota</taxon>
        <taxon>Metazoa</taxon>
        <taxon>Ecdysozoa</taxon>
        <taxon>Nematoda</taxon>
        <taxon>Chromadorea</taxon>
        <taxon>Rhabditida</taxon>
        <taxon>Tylenchina</taxon>
        <taxon>Panagrolaimomorpha</taxon>
        <taxon>Strongyloidoidea</taxon>
        <taxon>Steinernematidae</taxon>
        <taxon>Steinernema</taxon>
    </lineage>
</organism>
<evidence type="ECO:0000256" key="8">
    <source>
        <dbReference type="RuleBase" id="RU367065"/>
    </source>
</evidence>
<dbReference type="InterPro" id="IPR011989">
    <property type="entry name" value="ARM-like"/>
</dbReference>
<sequence length="364" mass="41131">MVTAEANTRVSASQHRLSNIRKAFVKVELRVLLKPVAEALKALINRPKEVTALFQVFGDVIEATSSKEITKNLDKFVEIFFAAFEVRKHESDSERFELISKCESAVIDVFLKLVDSMSDNEVKPVMESLVKWAASGLADGAPLANRLRLITVFHFANKFYDSYHSLALPYFATLFDLCPKVLISANAAKTDEKKVLFDCQKSSPELQKLSANELVTAVLTFLTNCAKHVDFFVRERADSVYESVVDELENVKCHGHEERCVPLLSDCLYQIAEAHTQLFTDEMNNRIMLKTRNSSAKVRHRTLLVIDRLLDRIGESVAPLLPNILPFLSELLEDDNRQVEEQCDKTIRMLRSKFGSEFAAEIAA</sequence>
<dbReference type="InterPro" id="IPR040191">
    <property type="entry name" value="UTP10"/>
</dbReference>
<dbReference type="PANTHER" id="PTHR13457:SF1">
    <property type="entry name" value="HEAT REPEAT-CONTAINING PROTEIN 1"/>
    <property type="match status" value="1"/>
</dbReference>
<dbReference type="PANTHER" id="PTHR13457">
    <property type="entry name" value="BAP28"/>
    <property type="match status" value="1"/>
</dbReference>
<keyword evidence="6 8" id="KW-0687">Ribonucleoprotein</keyword>
<evidence type="ECO:0000313" key="11">
    <source>
        <dbReference type="WBParaSite" id="L893_g32008.t1"/>
    </source>
</evidence>
<comment type="subcellular location">
    <subcellularLocation>
        <location evidence="1 8">Nucleus</location>
        <location evidence="1 8">Nucleolus</location>
    </subcellularLocation>
</comment>
<dbReference type="GO" id="GO:0030515">
    <property type="term" value="F:snoRNA binding"/>
    <property type="evidence" value="ECO:0007669"/>
    <property type="project" value="TreeGrafter"/>
</dbReference>
<proteinExistence type="inferred from homology"/>
<reference evidence="11" key="1">
    <citation type="submission" date="2016-11" db="UniProtKB">
        <authorList>
            <consortium name="WormBaseParasite"/>
        </authorList>
    </citation>
    <scope>IDENTIFICATION</scope>
</reference>
<accession>A0A1I8A1T7</accession>
<dbReference type="InterPro" id="IPR016024">
    <property type="entry name" value="ARM-type_fold"/>
</dbReference>